<proteinExistence type="predicted"/>
<name>A0A382XE30_9ZZZZ</name>
<protein>
    <submittedName>
        <fullName evidence="2">Uncharacterized protein</fullName>
    </submittedName>
</protein>
<feature type="coiled-coil region" evidence="1">
    <location>
        <begin position="1"/>
        <end position="35"/>
    </location>
</feature>
<feature type="coiled-coil region" evidence="1">
    <location>
        <begin position="63"/>
        <end position="158"/>
    </location>
</feature>
<reference evidence="2" key="1">
    <citation type="submission" date="2018-05" db="EMBL/GenBank/DDBJ databases">
        <authorList>
            <person name="Lanie J.A."/>
            <person name="Ng W.-L."/>
            <person name="Kazmierczak K.M."/>
            <person name="Andrzejewski T.M."/>
            <person name="Davidsen T.M."/>
            <person name="Wayne K.J."/>
            <person name="Tettelin H."/>
            <person name="Glass J.I."/>
            <person name="Rusch D."/>
            <person name="Podicherti R."/>
            <person name="Tsui H.-C.T."/>
            <person name="Winkler M.E."/>
        </authorList>
    </citation>
    <scope>NUCLEOTIDE SEQUENCE</scope>
</reference>
<organism evidence="2">
    <name type="scientific">marine metagenome</name>
    <dbReference type="NCBI Taxonomy" id="408172"/>
    <lineage>
        <taxon>unclassified sequences</taxon>
        <taxon>metagenomes</taxon>
        <taxon>ecological metagenomes</taxon>
    </lineage>
</organism>
<dbReference type="EMBL" id="UINC01166738">
    <property type="protein sequence ID" value="SVD68855.1"/>
    <property type="molecule type" value="Genomic_DNA"/>
</dbReference>
<evidence type="ECO:0000256" key="1">
    <source>
        <dbReference type="SAM" id="Coils"/>
    </source>
</evidence>
<sequence length="271" mass="31711">LSERKQEIAKLLMENNEISNKLQILKNEEESLTKSYNNQQEFLASSEKESELNEKRDKSNIKLQSFNSRRNNILRKLEEIKLKLNKLDLDITESNEDIEKLVDSKSLLSLKNNLQDYEKELKQIIEELKIATIESKNYNSIKEQYDEILKKLNDFRATIKSSTIILNEKDLRKTEVIQKLNSLDKYYKDIKLLDSKIDFLSKLKNALIDAQEVLRDELLLAVNEVMSNTWMQIYPYDTWSGLRISTVNNDYTIQLKEAEGDWMNVSGFASG</sequence>
<feature type="non-terminal residue" evidence="2">
    <location>
        <position position="1"/>
    </location>
</feature>
<gene>
    <name evidence="2" type="ORF">METZ01_LOCUS421709</name>
</gene>
<accession>A0A382XE30</accession>
<keyword evidence="1" id="KW-0175">Coiled coil</keyword>
<feature type="non-terminal residue" evidence="2">
    <location>
        <position position="271"/>
    </location>
</feature>
<evidence type="ECO:0000313" key="2">
    <source>
        <dbReference type="EMBL" id="SVD68855.1"/>
    </source>
</evidence>
<dbReference type="AlphaFoldDB" id="A0A382XE30"/>